<protein>
    <submittedName>
        <fullName evidence="1">Uncharacterized protein</fullName>
    </submittedName>
</protein>
<keyword evidence="2" id="KW-1185">Reference proteome</keyword>
<reference evidence="1" key="1">
    <citation type="submission" date="2019-07" db="EMBL/GenBank/DDBJ databases">
        <authorList>
            <person name="Dittberner H."/>
        </authorList>
    </citation>
    <scope>NUCLEOTIDE SEQUENCE [LARGE SCALE GENOMIC DNA]</scope>
</reference>
<dbReference type="OrthoDB" id="1110889at2759"/>
<proteinExistence type="predicted"/>
<dbReference type="EMBL" id="CABITT030000001">
    <property type="protein sequence ID" value="VVA92408.1"/>
    <property type="molecule type" value="Genomic_DNA"/>
</dbReference>
<organism evidence="1 2">
    <name type="scientific">Arabis nemorensis</name>
    <dbReference type="NCBI Taxonomy" id="586526"/>
    <lineage>
        <taxon>Eukaryota</taxon>
        <taxon>Viridiplantae</taxon>
        <taxon>Streptophyta</taxon>
        <taxon>Embryophyta</taxon>
        <taxon>Tracheophyta</taxon>
        <taxon>Spermatophyta</taxon>
        <taxon>Magnoliopsida</taxon>
        <taxon>eudicotyledons</taxon>
        <taxon>Gunneridae</taxon>
        <taxon>Pentapetalae</taxon>
        <taxon>rosids</taxon>
        <taxon>malvids</taxon>
        <taxon>Brassicales</taxon>
        <taxon>Brassicaceae</taxon>
        <taxon>Arabideae</taxon>
        <taxon>Arabis</taxon>
    </lineage>
</organism>
<sequence length="157" mass="18332">MTTSRVTKKLIQQWCQEVGLEASYDGESKVEEEGEPKHVNSTIQTELWEHPTDDEDEKTSYAEDTLTEDAFRKWEQDAYARLEYDVADASWEEMKQILRKEFVEDADGESNIKIYTNPEPRRWILAIRPNPKAKEKKALMSRAKDSVLKNYRGEDKG</sequence>
<dbReference type="AlphaFoldDB" id="A0A565ASN5"/>
<accession>A0A565ASN5</accession>
<evidence type="ECO:0000313" key="2">
    <source>
        <dbReference type="Proteomes" id="UP000489600"/>
    </source>
</evidence>
<name>A0A565ASN5_9BRAS</name>
<gene>
    <name evidence="1" type="ORF">ANE_LOCUS2853</name>
</gene>
<evidence type="ECO:0000313" key="1">
    <source>
        <dbReference type="EMBL" id="VVA92408.1"/>
    </source>
</evidence>
<comment type="caution">
    <text evidence="1">The sequence shown here is derived from an EMBL/GenBank/DDBJ whole genome shotgun (WGS) entry which is preliminary data.</text>
</comment>
<dbReference type="Proteomes" id="UP000489600">
    <property type="component" value="Unassembled WGS sequence"/>
</dbReference>